<dbReference type="InterPro" id="IPR035919">
    <property type="entry name" value="EAL_sf"/>
</dbReference>
<dbReference type="AlphaFoldDB" id="A0A7R6SV21"/>
<evidence type="ECO:0000256" key="4">
    <source>
        <dbReference type="ARBA" id="ARBA00022636"/>
    </source>
</evidence>
<dbReference type="SMART" id="SM00091">
    <property type="entry name" value="PAS"/>
    <property type="match status" value="1"/>
</dbReference>
<dbReference type="GO" id="GO:0000155">
    <property type="term" value="F:phosphorelay sensor kinase activity"/>
    <property type="evidence" value="ECO:0007669"/>
    <property type="project" value="InterPro"/>
</dbReference>
<evidence type="ECO:0000259" key="11">
    <source>
        <dbReference type="PROSITE" id="PS50883"/>
    </source>
</evidence>
<dbReference type="SUPFAM" id="SSF55073">
    <property type="entry name" value="Nucleotide cyclase"/>
    <property type="match status" value="1"/>
</dbReference>
<dbReference type="GO" id="GO:0071555">
    <property type="term" value="P:cell wall organization"/>
    <property type="evidence" value="ECO:0007669"/>
    <property type="project" value="InterPro"/>
</dbReference>
<name>A0A7R6SV21_9GAMM</name>
<dbReference type="PANTHER" id="PTHR44757:SF2">
    <property type="entry name" value="BIOFILM ARCHITECTURE MAINTENANCE PROTEIN MBAA"/>
    <property type="match status" value="1"/>
</dbReference>
<dbReference type="SMART" id="SM00052">
    <property type="entry name" value="EAL"/>
    <property type="match status" value="1"/>
</dbReference>
<dbReference type="Gene3D" id="3.30.450.20">
    <property type="entry name" value="PAS domain"/>
    <property type="match status" value="1"/>
</dbReference>
<feature type="transmembrane region" description="Helical" evidence="8">
    <location>
        <begin position="36"/>
        <end position="58"/>
    </location>
</feature>
<evidence type="ECO:0000256" key="7">
    <source>
        <dbReference type="ARBA" id="ARBA00023136"/>
    </source>
</evidence>
<dbReference type="InterPro" id="IPR029787">
    <property type="entry name" value="Nucleotide_cyclase"/>
</dbReference>
<dbReference type="PROSITE" id="PS50112">
    <property type="entry name" value="PAS"/>
    <property type="match status" value="1"/>
</dbReference>
<dbReference type="GO" id="GO:0005886">
    <property type="term" value="C:plasma membrane"/>
    <property type="evidence" value="ECO:0007669"/>
    <property type="project" value="UniProtKB-SubCell"/>
</dbReference>
<dbReference type="Pfam" id="PF00563">
    <property type="entry name" value="EAL"/>
    <property type="match status" value="1"/>
</dbReference>
<feature type="domain" description="EAL" evidence="11">
    <location>
        <begin position="657"/>
        <end position="911"/>
    </location>
</feature>
<feature type="domain" description="GGDEF" evidence="12">
    <location>
        <begin position="515"/>
        <end position="648"/>
    </location>
</feature>
<dbReference type="InterPro" id="IPR000700">
    <property type="entry name" value="PAS-assoc_C"/>
</dbReference>
<evidence type="ECO:0000259" key="10">
    <source>
        <dbReference type="PROSITE" id="PS50113"/>
    </source>
</evidence>
<protein>
    <recommendedName>
        <fullName evidence="2">cyclic-guanylate-specific phosphodiesterase</fullName>
        <ecNumber evidence="2">3.1.4.52</ecNumber>
    </recommendedName>
</protein>
<feature type="transmembrane region" description="Helical" evidence="8">
    <location>
        <begin position="132"/>
        <end position="154"/>
    </location>
</feature>
<evidence type="ECO:0000256" key="1">
    <source>
        <dbReference type="ARBA" id="ARBA00004651"/>
    </source>
</evidence>
<proteinExistence type="predicted"/>
<dbReference type="CDD" id="cd00130">
    <property type="entry name" value="PAS"/>
    <property type="match status" value="1"/>
</dbReference>
<keyword evidence="5 8" id="KW-0812">Transmembrane</keyword>
<dbReference type="InterPro" id="IPR052155">
    <property type="entry name" value="Biofilm_reg_signaling"/>
</dbReference>
<sequence length="911" mass="102299">MVNSFIEITWANNIALLLAMIVIFNYLLAVPTSSSLISKLIAGTALSGIALIIMMVPWHFSEGIFFDTRSILLSATGLFFGAIPTLIVCIVTAAYRFTLGGAFFTGILVIITTASIGLIWRHYKQLHLDKLSFYELFVFGIVVHVATLLLMLSLPEGSRYEVLEHITLPILTIFPLTTALLCCFFVNNIRQHSVSDSLKINEARLDSLYQHAPIGLWEEDWSEAKKVFDTIPKQSLKELQEYFVNDPRLCRELATKIKVVTANKAAIQQASANNITKIEGPLSPFINDSALANFALELAEIAAGRLSFNHQSSFTGTNQSNKTLSIKVAVLPEHLETLSHVIITTLDITAQIKSEESMRLAEGVYEYSNEAVLITDATSKIIHINKAFTEITGYSYEDSIGNTPSILSSGKHDKAFYQQMRDALLENGVWEGEIWNRRKNGELYLEWLTINAMQSNSEGLVDRYIGLFTDISQKKASEEKLWEQANFDPLTGLPNRKMLRDRIVVDVANALKSDSSLALLYINLDRFKVINDLLSHEAGDLLIYQASQRLNKIIRNTDMLARLGGDEFAISINDLDSTSVVERIAQKVLDSLSLPFSINNEELFITASIGIAICPDDAKNASTLIQNADHALFSAKRKGRGRYQYFIPSMQEQAMARSILERDLRAAIEHEQFELYYQPIVELSSGKTFKAEALIRWHHPSRGLVSPAEFIPIAEDSGLITHIGDWVFRNAARQASAWQNKYDTNFSVSINTSPFQFHDPTHDVLSWLQFTEKLGLSARSIVIEITESMMIEPSDEIQQKMHLFREAGVQIALDDFGTGYSSLAYLKNFDVDFIKIDQSFVRGLTPHSDDKVLCEAIIMIAHKLGMQVVAEGIETEEEYKLLSKAGCDYGQGFYFDKPMPRHQFEKIFNKA</sequence>
<evidence type="ECO:0000259" key="9">
    <source>
        <dbReference type="PROSITE" id="PS50112"/>
    </source>
</evidence>
<dbReference type="PANTHER" id="PTHR44757">
    <property type="entry name" value="DIGUANYLATE CYCLASE DGCP"/>
    <property type="match status" value="1"/>
</dbReference>
<dbReference type="NCBIfam" id="TIGR00254">
    <property type="entry name" value="GGDEF"/>
    <property type="match status" value="1"/>
</dbReference>
<evidence type="ECO:0000259" key="12">
    <source>
        <dbReference type="PROSITE" id="PS50887"/>
    </source>
</evidence>
<keyword evidence="7 8" id="KW-0472">Membrane</keyword>
<dbReference type="InterPro" id="IPR000014">
    <property type="entry name" value="PAS"/>
</dbReference>
<dbReference type="InterPro" id="IPR001633">
    <property type="entry name" value="EAL_dom"/>
</dbReference>
<evidence type="ECO:0000256" key="3">
    <source>
        <dbReference type="ARBA" id="ARBA00022475"/>
    </source>
</evidence>
<evidence type="ECO:0000256" key="6">
    <source>
        <dbReference type="ARBA" id="ARBA00022989"/>
    </source>
</evidence>
<dbReference type="KEGG" id="njp:NEJAP_1018"/>
<feature type="domain" description="PAC" evidence="10">
    <location>
        <begin position="430"/>
        <end position="483"/>
    </location>
</feature>
<feature type="transmembrane region" description="Helical" evidence="8">
    <location>
        <begin position="12"/>
        <end position="30"/>
    </location>
</feature>
<dbReference type="Pfam" id="PF13426">
    <property type="entry name" value="PAS_9"/>
    <property type="match status" value="1"/>
</dbReference>
<dbReference type="SUPFAM" id="SSF141868">
    <property type="entry name" value="EAL domain-like"/>
    <property type="match status" value="1"/>
</dbReference>
<feature type="transmembrane region" description="Helical" evidence="8">
    <location>
        <begin position="101"/>
        <end position="120"/>
    </location>
</feature>
<dbReference type="PROSITE" id="PS50887">
    <property type="entry name" value="GGDEF"/>
    <property type="match status" value="1"/>
</dbReference>
<dbReference type="CDD" id="cd01948">
    <property type="entry name" value="EAL"/>
    <property type="match status" value="1"/>
</dbReference>
<organism evidence="13 14">
    <name type="scientific">Neptunomonas japonica JAMM 1380</name>
    <dbReference type="NCBI Taxonomy" id="1441457"/>
    <lineage>
        <taxon>Bacteria</taxon>
        <taxon>Pseudomonadati</taxon>
        <taxon>Pseudomonadota</taxon>
        <taxon>Gammaproteobacteria</taxon>
        <taxon>Oceanospirillales</taxon>
        <taxon>Oceanospirillaceae</taxon>
        <taxon>Neptunomonas</taxon>
    </lineage>
</organism>
<gene>
    <name evidence="13" type="ORF">NEJAP_1018</name>
</gene>
<dbReference type="GO" id="GO:0071111">
    <property type="term" value="F:cyclic-guanylate-specific phosphodiesterase activity"/>
    <property type="evidence" value="ECO:0007669"/>
    <property type="project" value="UniProtKB-EC"/>
</dbReference>
<reference evidence="13 14" key="1">
    <citation type="journal article" date="2008" name="Int. J. Syst. Evol. Microbiol.">
        <title>Neptunomonas japonica sp. nov., an Osedax japonicus symbiont-like bacterium isolated from sediment adjacent to sperm whale carcasses off Kagoshima, Japan.</title>
        <authorList>
            <person name="Miyazaki M."/>
            <person name="Nogi Y."/>
            <person name="Fujiwara Y."/>
            <person name="Kawato M."/>
            <person name="Kubokawa K."/>
            <person name="Horikoshi K."/>
        </authorList>
    </citation>
    <scope>NUCLEOTIDE SEQUENCE [LARGE SCALE GENOMIC DNA]</scope>
    <source>
        <strain evidence="13 14">JAMM 1380</strain>
    </source>
</reference>
<dbReference type="InterPro" id="IPR035965">
    <property type="entry name" value="PAS-like_dom_sf"/>
</dbReference>
<feature type="transmembrane region" description="Helical" evidence="8">
    <location>
        <begin position="70"/>
        <end position="95"/>
    </location>
</feature>
<dbReference type="CDD" id="cd01949">
    <property type="entry name" value="GGDEF"/>
    <property type="match status" value="1"/>
</dbReference>
<dbReference type="NCBIfam" id="TIGR00229">
    <property type="entry name" value="sensory_box"/>
    <property type="match status" value="1"/>
</dbReference>
<dbReference type="InterPro" id="IPR043128">
    <property type="entry name" value="Rev_trsase/Diguanyl_cyclase"/>
</dbReference>
<evidence type="ECO:0000256" key="5">
    <source>
        <dbReference type="ARBA" id="ARBA00022692"/>
    </source>
</evidence>
<dbReference type="Proteomes" id="UP000595332">
    <property type="component" value="Chromosome"/>
</dbReference>
<dbReference type="PROSITE" id="PS50883">
    <property type="entry name" value="EAL"/>
    <property type="match status" value="1"/>
</dbReference>
<dbReference type="Gene3D" id="3.20.20.450">
    <property type="entry name" value="EAL domain"/>
    <property type="match status" value="1"/>
</dbReference>
<comment type="subcellular location">
    <subcellularLocation>
        <location evidence="1">Cell membrane</location>
        <topology evidence="1">Multi-pass membrane protein</topology>
    </subcellularLocation>
</comment>
<dbReference type="EMBL" id="AP014546">
    <property type="protein sequence ID" value="BBB28975.1"/>
    <property type="molecule type" value="Genomic_DNA"/>
</dbReference>
<keyword evidence="6 8" id="KW-1133">Transmembrane helix</keyword>
<dbReference type="InterPro" id="IPR000160">
    <property type="entry name" value="GGDEF_dom"/>
</dbReference>
<keyword evidence="14" id="KW-1185">Reference proteome</keyword>
<dbReference type="FunFam" id="3.20.20.450:FF:000001">
    <property type="entry name" value="Cyclic di-GMP phosphodiesterase yahA"/>
    <property type="match status" value="1"/>
</dbReference>
<dbReference type="SMART" id="SM00267">
    <property type="entry name" value="GGDEF"/>
    <property type="match status" value="1"/>
</dbReference>
<evidence type="ECO:0000256" key="2">
    <source>
        <dbReference type="ARBA" id="ARBA00012282"/>
    </source>
</evidence>
<dbReference type="InterPro" id="IPR001610">
    <property type="entry name" value="PAC"/>
</dbReference>
<dbReference type="SMART" id="SM00086">
    <property type="entry name" value="PAC"/>
    <property type="match status" value="1"/>
</dbReference>
<dbReference type="PROSITE" id="PS50113">
    <property type="entry name" value="PAC"/>
    <property type="match status" value="1"/>
</dbReference>
<dbReference type="RefSeq" id="WP_201349617.1">
    <property type="nucleotide sequence ID" value="NZ_AP014546.1"/>
</dbReference>
<dbReference type="Pfam" id="PF00990">
    <property type="entry name" value="GGDEF"/>
    <property type="match status" value="1"/>
</dbReference>
<dbReference type="Pfam" id="PF07694">
    <property type="entry name" value="5TM-5TMR_LYT"/>
    <property type="match status" value="1"/>
</dbReference>
<keyword evidence="4" id="KW-0973">c-di-GMP</keyword>
<keyword evidence="3" id="KW-1003">Cell membrane</keyword>
<evidence type="ECO:0000313" key="14">
    <source>
        <dbReference type="Proteomes" id="UP000595332"/>
    </source>
</evidence>
<accession>A0A7R6SV21</accession>
<dbReference type="SUPFAM" id="SSF55785">
    <property type="entry name" value="PYP-like sensor domain (PAS domain)"/>
    <property type="match status" value="1"/>
</dbReference>
<feature type="domain" description="PAS" evidence="9">
    <location>
        <begin position="357"/>
        <end position="428"/>
    </location>
</feature>
<dbReference type="EC" id="3.1.4.52" evidence="2"/>
<dbReference type="InterPro" id="IPR011620">
    <property type="entry name" value="Sig_transdc_His_kinase_LytS_TM"/>
</dbReference>
<feature type="transmembrane region" description="Helical" evidence="8">
    <location>
        <begin position="166"/>
        <end position="189"/>
    </location>
</feature>
<evidence type="ECO:0000313" key="13">
    <source>
        <dbReference type="EMBL" id="BBB28975.1"/>
    </source>
</evidence>
<evidence type="ECO:0000256" key="8">
    <source>
        <dbReference type="SAM" id="Phobius"/>
    </source>
</evidence>
<dbReference type="Gene3D" id="3.30.70.270">
    <property type="match status" value="1"/>
</dbReference>